<feature type="compositionally biased region" description="Polar residues" evidence="1">
    <location>
        <begin position="46"/>
        <end position="60"/>
    </location>
</feature>
<feature type="compositionally biased region" description="Polar residues" evidence="1">
    <location>
        <begin position="26"/>
        <end position="35"/>
    </location>
</feature>
<accession>A0AA38RHD0</accession>
<proteinExistence type="predicted"/>
<evidence type="ECO:0000313" key="3">
    <source>
        <dbReference type="Proteomes" id="UP001174694"/>
    </source>
</evidence>
<evidence type="ECO:0000256" key="1">
    <source>
        <dbReference type="SAM" id="MobiDB-lite"/>
    </source>
</evidence>
<organism evidence="2 3">
    <name type="scientific">Pleurostoma richardsiae</name>
    <dbReference type="NCBI Taxonomy" id="41990"/>
    <lineage>
        <taxon>Eukaryota</taxon>
        <taxon>Fungi</taxon>
        <taxon>Dikarya</taxon>
        <taxon>Ascomycota</taxon>
        <taxon>Pezizomycotina</taxon>
        <taxon>Sordariomycetes</taxon>
        <taxon>Sordariomycetidae</taxon>
        <taxon>Calosphaeriales</taxon>
        <taxon>Pleurostomataceae</taxon>
        <taxon>Pleurostoma</taxon>
    </lineage>
</organism>
<reference evidence="2" key="1">
    <citation type="submission" date="2022-07" db="EMBL/GenBank/DDBJ databases">
        <title>Fungi with potential for degradation of polypropylene.</title>
        <authorList>
            <person name="Gostincar C."/>
        </authorList>
    </citation>
    <scope>NUCLEOTIDE SEQUENCE</scope>
    <source>
        <strain evidence="2">EXF-13308</strain>
    </source>
</reference>
<dbReference type="EMBL" id="JANBVO010000025">
    <property type="protein sequence ID" value="KAJ9141731.1"/>
    <property type="molecule type" value="Genomic_DNA"/>
</dbReference>
<comment type="caution">
    <text evidence="2">The sequence shown here is derived from an EMBL/GenBank/DDBJ whole genome shotgun (WGS) entry which is preliminary data.</text>
</comment>
<name>A0AA38RHD0_9PEZI</name>
<keyword evidence="3" id="KW-1185">Reference proteome</keyword>
<evidence type="ECO:0000313" key="2">
    <source>
        <dbReference type="EMBL" id="KAJ9141731.1"/>
    </source>
</evidence>
<feature type="region of interest" description="Disordered" evidence="1">
    <location>
        <begin position="1"/>
        <end position="74"/>
    </location>
</feature>
<feature type="compositionally biased region" description="Basic and acidic residues" evidence="1">
    <location>
        <begin position="12"/>
        <end position="23"/>
    </location>
</feature>
<dbReference type="Proteomes" id="UP001174694">
    <property type="component" value="Unassembled WGS sequence"/>
</dbReference>
<gene>
    <name evidence="2" type="ORF">NKR23_g7797</name>
</gene>
<protein>
    <submittedName>
        <fullName evidence="2">Uncharacterized protein</fullName>
    </submittedName>
</protein>
<dbReference type="AlphaFoldDB" id="A0AA38RHD0"/>
<sequence length="74" mass="7959">MSSPGLTDEVVSEGHDFLERVESEDSVTQPDTAQAPQPKKLAGMEGSNTGGSTKQTSHMNSMLEKAKEALHMKK</sequence>
<feature type="compositionally biased region" description="Basic and acidic residues" evidence="1">
    <location>
        <begin position="64"/>
        <end position="74"/>
    </location>
</feature>